<evidence type="ECO:0000313" key="1">
    <source>
        <dbReference type="EMBL" id="GGI14940.1"/>
    </source>
</evidence>
<gene>
    <name evidence="1" type="ORF">GCM10007377_13430</name>
</gene>
<reference evidence="1" key="1">
    <citation type="journal article" date="2014" name="Int. J. Syst. Evol. Microbiol.">
        <title>Complete genome sequence of Corynebacterium casei LMG S-19264T (=DSM 44701T), isolated from a smear-ripened cheese.</title>
        <authorList>
            <consortium name="US DOE Joint Genome Institute (JGI-PGF)"/>
            <person name="Walter F."/>
            <person name="Albersmeier A."/>
            <person name="Kalinowski J."/>
            <person name="Ruckert C."/>
        </authorList>
    </citation>
    <scope>NUCLEOTIDE SEQUENCE</scope>
    <source>
        <strain evidence="1">CCM 8606</strain>
    </source>
</reference>
<dbReference type="Proteomes" id="UP000619536">
    <property type="component" value="Unassembled WGS sequence"/>
</dbReference>
<sequence length="81" mass="8474">MLLTVNAVIGISISLTTTSVTAKVSATSINLGLFGVRIIALQESVRVQDSAVKYADKAQASSMPNTSICIDTATAKNCENR</sequence>
<keyword evidence="2" id="KW-1185">Reference proteome</keyword>
<reference evidence="1" key="2">
    <citation type="submission" date="2020-09" db="EMBL/GenBank/DDBJ databases">
        <authorList>
            <person name="Sun Q."/>
            <person name="Sedlacek I."/>
        </authorList>
    </citation>
    <scope>NUCLEOTIDE SEQUENCE</scope>
    <source>
        <strain evidence="1">CCM 8606</strain>
    </source>
</reference>
<proteinExistence type="predicted"/>
<organism evidence="1 2">
    <name type="scientific">Galliscardovia ingluviei</name>
    <dbReference type="NCBI Taxonomy" id="1769422"/>
    <lineage>
        <taxon>Bacteria</taxon>
        <taxon>Bacillati</taxon>
        <taxon>Actinomycetota</taxon>
        <taxon>Actinomycetes</taxon>
        <taxon>Bifidobacteriales</taxon>
        <taxon>Bifidobacteriaceae</taxon>
        <taxon>Galliscardovia</taxon>
    </lineage>
</organism>
<dbReference type="EMBL" id="BMDH01000003">
    <property type="protein sequence ID" value="GGI14940.1"/>
    <property type="molecule type" value="Genomic_DNA"/>
</dbReference>
<protein>
    <submittedName>
        <fullName evidence="1">Uncharacterized protein</fullName>
    </submittedName>
</protein>
<accession>A0A8J3ALG7</accession>
<dbReference type="AlphaFoldDB" id="A0A8J3ALG7"/>
<name>A0A8J3ALG7_9BIFI</name>
<comment type="caution">
    <text evidence="1">The sequence shown here is derived from an EMBL/GenBank/DDBJ whole genome shotgun (WGS) entry which is preliminary data.</text>
</comment>
<evidence type="ECO:0000313" key="2">
    <source>
        <dbReference type="Proteomes" id="UP000619536"/>
    </source>
</evidence>